<dbReference type="AlphaFoldDB" id="A0AAU1LZQ4"/>
<dbReference type="Gene3D" id="2.40.30.10">
    <property type="entry name" value="Translation factors"/>
    <property type="match status" value="1"/>
</dbReference>
<organism evidence="3">
    <name type="scientific">Streptomyces sp. NBC_00148</name>
    <dbReference type="NCBI Taxonomy" id="2903626"/>
    <lineage>
        <taxon>Bacteria</taxon>
        <taxon>Bacillati</taxon>
        <taxon>Actinomycetota</taxon>
        <taxon>Actinomycetes</taxon>
        <taxon>Kitasatosporales</taxon>
        <taxon>Streptomycetaceae</taxon>
        <taxon>Streptomyces</taxon>
    </lineage>
</organism>
<dbReference type="GO" id="GO:0016491">
    <property type="term" value="F:oxidoreductase activity"/>
    <property type="evidence" value="ECO:0007669"/>
    <property type="project" value="InterPro"/>
</dbReference>
<accession>A0AAU1LZQ4</accession>
<evidence type="ECO:0000259" key="2">
    <source>
        <dbReference type="PROSITE" id="PS51384"/>
    </source>
</evidence>
<protein>
    <submittedName>
        <fullName evidence="3">Siderophore-interacting protein</fullName>
    </submittedName>
</protein>
<dbReference type="InterPro" id="IPR039261">
    <property type="entry name" value="FNR_nucleotide-bd"/>
</dbReference>
<feature type="region of interest" description="Disordered" evidence="1">
    <location>
        <begin position="1"/>
        <end position="24"/>
    </location>
</feature>
<evidence type="ECO:0000256" key="1">
    <source>
        <dbReference type="SAM" id="MobiDB-lite"/>
    </source>
</evidence>
<dbReference type="SUPFAM" id="SSF63380">
    <property type="entry name" value="Riboflavin synthase domain-like"/>
    <property type="match status" value="1"/>
</dbReference>
<gene>
    <name evidence="3" type="ORF">OG222_27505</name>
</gene>
<dbReference type="PANTHER" id="PTHR30157">
    <property type="entry name" value="FERRIC REDUCTASE, NADPH-DEPENDENT"/>
    <property type="match status" value="1"/>
</dbReference>
<dbReference type="CDD" id="cd06193">
    <property type="entry name" value="siderophore_interacting"/>
    <property type="match status" value="1"/>
</dbReference>
<dbReference type="Pfam" id="PF04954">
    <property type="entry name" value="SIP"/>
    <property type="match status" value="1"/>
</dbReference>
<feature type="domain" description="FAD-binding FR-type" evidence="2">
    <location>
        <begin position="20"/>
        <end position="124"/>
    </location>
</feature>
<dbReference type="EMBL" id="CP108169">
    <property type="protein sequence ID" value="WTQ76626.1"/>
    <property type="molecule type" value="Genomic_DNA"/>
</dbReference>
<dbReference type="InterPro" id="IPR007037">
    <property type="entry name" value="SIP_rossman_dom"/>
</dbReference>
<proteinExistence type="predicted"/>
<dbReference type="InterPro" id="IPR017938">
    <property type="entry name" value="Riboflavin_synthase-like_b-brl"/>
</dbReference>
<dbReference type="Pfam" id="PF08021">
    <property type="entry name" value="FAD_binding_9"/>
    <property type="match status" value="1"/>
</dbReference>
<dbReference type="InterPro" id="IPR017927">
    <property type="entry name" value="FAD-bd_FR_type"/>
</dbReference>
<dbReference type="InterPro" id="IPR013113">
    <property type="entry name" value="SIP_FAD-bd"/>
</dbReference>
<sequence>MNTPSERGSGRRAGGRRARAPRRSVEVASVREVTPHLVRVVASGELEGWNGGGPGAHFKVFIPVAGDEVVMRTYTVRDFDREAGLLTIDFGLHADGPVTAWARTAAVGDRFAVAGEARPGYVPDAVARWCLFFADHCALPAVASVLEALPADMRAIVFVEVTDPADETEFSSAAEVRTTWLAESGPPCAELLAAARSVVLPEGPGEVWIGCEAGAMRGIRRHVLGELGVPREALHSRAYWKESVPNHSDHDTGSDDG</sequence>
<feature type="compositionally biased region" description="Basic residues" evidence="1">
    <location>
        <begin position="13"/>
        <end position="22"/>
    </location>
</feature>
<reference evidence="3" key="1">
    <citation type="submission" date="2022-10" db="EMBL/GenBank/DDBJ databases">
        <title>The complete genomes of actinobacterial strains from the NBC collection.</title>
        <authorList>
            <person name="Joergensen T.S."/>
            <person name="Alvarez Arevalo M."/>
            <person name="Sterndorff E.B."/>
            <person name="Faurdal D."/>
            <person name="Vuksanovic O."/>
            <person name="Mourched A.-S."/>
            <person name="Charusanti P."/>
            <person name="Shaw S."/>
            <person name="Blin K."/>
            <person name="Weber T."/>
        </authorList>
    </citation>
    <scope>NUCLEOTIDE SEQUENCE</scope>
    <source>
        <strain evidence="3">NBC_00148</strain>
    </source>
</reference>
<name>A0AAU1LZQ4_9ACTN</name>
<dbReference type="PROSITE" id="PS51384">
    <property type="entry name" value="FAD_FR"/>
    <property type="match status" value="1"/>
</dbReference>
<dbReference type="InterPro" id="IPR039374">
    <property type="entry name" value="SIP_fam"/>
</dbReference>
<evidence type="ECO:0000313" key="3">
    <source>
        <dbReference type="EMBL" id="WTQ76626.1"/>
    </source>
</evidence>
<dbReference type="PANTHER" id="PTHR30157:SF0">
    <property type="entry name" value="NADPH-DEPENDENT FERRIC-CHELATE REDUCTASE"/>
    <property type="match status" value="1"/>
</dbReference>
<dbReference type="Gene3D" id="3.40.50.80">
    <property type="entry name" value="Nucleotide-binding domain of ferredoxin-NADP reductase (FNR) module"/>
    <property type="match status" value="1"/>
</dbReference>